<sequence length="87" mass="9745">MASGMWENGQVGSRRLQESSHKIWPLCWNLSDVAQMAGDELKSSNSCLAAKNAAVKRQFRQDPGVLVELGKLQVRCEYLYENEIGNC</sequence>
<dbReference type="HOGENOM" id="CLU_2484750_0_0_1"/>
<keyword evidence="2" id="KW-1185">Reference proteome</keyword>
<dbReference type="AlphaFoldDB" id="N1QD94"/>
<accession>N1QD94</accession>
<dbReference type="RefSeq" id="XP_016757381.1">
    <property type="nucleotide sequence ID" value="XM_016901571.1"/>
</dbReference>
<evidence type="ECO:0000313" key="2">
    <source>
        <dbReference type="Proteomes" id="UP000016931"/>
    </source>
</evidence>
<organism evidence="1 2">
    <name type="scientific">Sphaerulina musiva (strain SO2202)</name>
    <name type="common">Poplar stem canker fungus</name>
    <name type="synonym">Septoria musiva</name>
    <dbReference type="NCBI Taxonomy" id="692275"/>
    <lineage>
        <taxon>Eukaryota</taxon>
        <taxon>Fungi</taxon>
        <taxon>Dikarya</taxon>
        <taxon>Ascomycota</taxon>
        <taxon>Pezizomycotina</taxon>
        <taxon>Dothideomycetes</taxon>
        <taxon>Dothideomycetidae</taxon>
        <taxon>Mycosphaerellales</taxon>
        <taxon>Mycosphaerellaceae</taxon>
        <taxon>Sphaerulina</taxon>
    </lineage>
</organism>
<evidence type="ECO:0000313" key="1">
    <source>
        <dbReference type="EMBL" id="EMF09260.1"/>
    </source>
</evidence>
<reference evidence="1 2" key="1">
    <citation type="journal article" date="2012" name="PLoS Pathog.">
        <title>Diverse lifestyles and strategies of plant pathogenesis encoded in the genomes of eighteen Dothideomycetes fungi.</title>
        <authorList>
            <person name="Ohm R.A."/>
            <person name="Feau N."/>
            <person name="Henrissat B."/>
            <person name="Schoch C.L."/>
            <person name="Horwitz B.A."/>
            <person name="Barry K.W."/>
            <person name="Condon B.J."/>
            <person name="Copeland A.C."/>
            <person name="Dhillon B."/>
            <person name="Glaser F."/>
            <person name="Hesse C.N."/>
            <person name="Kosti I."/>
            <person name="LaButti K."/>
            <person name="Lindquist E.A."/>
            <person name="Lucas S."/>
            <person name="Salamov A.A."/>
            <person name="Bradshaw R.E."/>
            <person name="Ciuffetti L."/>
            <person name="Hamelin R.C."/>
            <person name="Kema G.H.J."/>
            <person name="Lawrence C."/>
            <person name="Scott J.A."/>
            <person name="Spatafora J.W."/>
            <person name="Turgeon B.G."/>
            <person name="de Wit P.J.G.M."/>
            <person name="Zhong S."/>
            <person name="Goodwin S.B."/>
            <person name="Grigoriev I.V."/>
        </authorList>
    </citation>
    <scope>NUCLEOTIDE SEQUENCE [LARGE SCALE GENOMIC DNA]</scope>
    <source>
        <strain evidence="1 2">SO2202</strain>
    </source>
</reference>
<dbReference type="EMBL" id="KB456269">
    <property type="protein sequence ID" value="EMF09260.1"/>
    <property type="molecule type" value="Genomic_DNA"/>
</dbReference>
<dbReference type="GeneID" id="27898708"/>
<name>N1QD94_SPHMS</name>
<protein>
    <submittedName>
        <fullName evidence="1">Uncharacterized protein</fullName>
    </submittedName>
</protein>
<dbReference type="Proteomes" id="UP000016931">
    <property type="component" value="Unassembled WGS sequence"/>
</dbReference>
<proteinExistence type="predicted"/>
<gene>
    <name evidence="1" type="ORF">SEPMUDRAFT_120125</name>
</gene>